<proteinExistence type="inferred from homology"/>
<dbReference type="InterPro" id="IPR018269">
    <property type="entry name" value="Ribosomal_uS13_CS"/>
</dbReference>
<accession>A0A4U0UU53</accession>
<evidence type="ECO:0000256" key="3">
    <source>
        <dbReference type="ARBA" id="ARBA00023274"/>
    </source>
</evidence>
<dbReference type="Gene3D" id="1.10.8.50">
    <property type="match status" value="1"/>
</dbReference>
<dbReference type="GO" id="GO:0005739">
    <property type="term" value="C:mitochondrion"/>
    <property type="evidence" value="ECO:0007669"/>
    <property type="project" value="TreeGrafter"/>
</dbReference>
<name>A0A4U0UU53_9PEZI</name>
<evidence type="ECO:0000256" key="2">
    <source>
        <dbReference type="ARBA" id="ARBA00022980"/>
    </source>
</evidence>
<dbReference type="GO" id="GO:0006412">
    <property type="term" value="P:translation"/>
    <property type="evidence" value="ECO:0007669"/>
    <property type="project" value="InterPro"/>
</dbReference>
<keyword evidence="2 4" id="KW-0689">Ribosomal protein</keyword>
<organism evidence="5 6">
    <name type="scientific">Friedmanniomyces endolithicus</name>
    <dbReference type="NCBI Taxonomy" id="329885"/>
    <lineage>
        <taxon>Eukaryota</taxon>
        <taxon>Fungi</taxon>
        <taxon>Dikarya</taxon>
        <taxon>Ascomycota</taxon>
        <taxon>Pezizomycotina</taxon>
        <taxon>Dothideomycetes</taxon>
        <taxon>Dothideomycetidae</taxon>
        <taxon>Mycosphaerellales</taxon>
        <taxon>Teratosphaeriaceae</taxon>
        <taxon>Friedmanniomyces</taxon>
    </lineage>
</organism>
<sequence>MFIFGVNFPETRLVAAALQSFYGIGPAVSRTLMARFRIHNTARIGELDARQTDNLAAQLSTMTIENDLKRGMRENIRRLRDMGTYRGRRHAMGFPVRGQNTRSQVSFFEGEELNKIERRA</sequence>
<dbReference type="EMBL" id="NAJP01000038">
    <property type="protein sequence ID" value="TKA39611.1"/>
    <property type="molecule type" value="Genomic_DNA"/>
</dbReference>
<dbReference type="Pfam" id="PF00416">
    <property type="entry name" value="Ribosomal_S13"/>
    <property type="match status" value="1"/>
</dbReference>
<dbReference type="PROSITE" id="PS00646">
    <property type="entry name" value="RIBOSOMAL_S13_1"/>
    <property type="match status" value="1"/>
</dbReference>
<keyword evidence="3 4" id="KW-0687">Ribonucleoprotein</keyword>
<comment type="caution">
    <text evidence="5">The sequence shown here is derived from an EMBL/GenBank/DDBJ whole genome shotgun (WGS) entry which is preliminary data.</text>
</comment>
<dbReference type="PROSITE" id="PS50159">
    <property type="entry name" value="RIBOSOMAL_S13_2"/>
    <property type="match status" value="1"/>
</dbReference>
<gene>
    <name evidence="5" type="ORF">B0A54_10167</name>
</gene>
<evidence type="ECO:0000313" key="6">
    <source>
        <dbReference type="Proteomes" id="UP000310066"/>
    </source>
</evidence>
<evidence type="ECO:0000313" key="5">
    <source>
        <dbReference type="EMBL" id="TKA39611.1"/>
    </source>
</evidence>
<evidence type="ECO:0000256" key="1">
    <source>
        <dbReference type="ARBA" id="ARBA00008080"/>
    </source>
</evidence>
<evidence type="ECO:0000256" key="4">
    <source>
        <dbReference type="RuleBase" id="RU003830"/>
    </source>
</evidence>
<dbReference type="STRING" id="329885.A0A4U0UU53"/>
<dbReference type="Gene3D" id="4.10.910.10">
    <property type="entry name" value="30s ribosomal protein s13, domain 2"/>
    <property type="match status" value="1"/>
</dbReference>
<dbReference type="Proteomes" id="UP000310066">
    <property type="component" value="Unassembled WGS sequence"/>
</dbReference>
<dbReference type="GO" id="GO:0003723">
    <property type="term" value="F:RNA binding"/>
    <property type="evidence" value="ECO:0007669"/>
    <property type="project" value="InterPro"/>
</dbReference>
<dbReference type="GO" id="GO:0003735">
    <property type="term" value="F:structural constituent of ribosome"/>
    <property type="evidence" value="ECO:0007669"/>
    <property type="project" value="InterPro"/>
</dbReference>
<evidence type="ECO:0008006" key="7">
    <source>
        <dbReference type="Google" id="ProtNLM"/>
    </source>
</evidence>
<dbReference type="PANTHER" id="PTHR10871">
    <property type="entry name" value="30S RIBOSOMAL PROTEIN S13/40S RIBOSOMAL PROTEIN S18"/>
    <property type="match status" value="1"/>
</dbReference>
<dbReference type="SUPFAM" id="SSF46946">
    <property type="entry name" value="S13-like H2TH domain"/>
    <property type="match status" value="1"/>
</dbReference>
<dbReference type="AlphaFoldDB" id="A0A4U0UU53"/>
<dbReference type="InterPro" id="IPR027437">
    <property type="entry name" value="Rbsml_uS13_C"/>
</dbReference>
<dbReference type="InterPro" id="IPR010979">
    <property type="entry name" value="Ribosomal_uS13-like_H2TH"/>
</dbReference>
<dbReference type="PANTHER" id="PTHR10871:SF1">
    <property type="entry name" value="SMALL RIBOSOMAL SUBUNIT PROTEIN US13M"/>
    <property type="match status" value="1"/>
</dbReference>
<protein>
    <recommendedName>
        <fullName evidence="7">37S ribosomal protein subunit sws2, mitochondrial</fullName>
    </recommendedName>
</protein>
<dbReference type="PIRSF" id="PIRSF002134">
    <property type="entry name" value="Ribosomal_S13"/>
    <property type="match status" value="1"/>
</dbReference>
<dbReference type="OrthoDB" id="525520at2759"/>
<comment type="similarity">
    <text evidence="1 4">Belongs to the universal ribosomal protein uS13 family.</text>
</comment>
<reference evidence="5 6" key="1">
    <citation type="submission" date="2017-03" db="EMBL/GenBank/DDBJ databases">
        <title>Genomes of endolithic fungi from Antarctica.</title>
        <authorList>
            <person name="Coleine C."/>
            <person name="Masonjones S."/>
            <person name="Stajich J.E."/>
        </authorList>
    </citation>
    <scope>NUCLEOTIDE SEQUENCE [LARGE SCALE GENOMIC DNA]</scope>
    <source>
        <strain evidence="5 6">CCFEE 5311</strain>
    </source>
</reference>
<dbReference type="InterPro" id="IPR001892">
    <property type="entry name" value="Ribosomal_uS13"/>
</dbReference>
<dbReference type="GO" id="GO:0015935">
    <property type="term" value="C:small ribosomal subunit"/>
    <property type="evidence" value="ECO:0007669"/>
    <property type="project" value="TreeGrafter"/>
</dbReference>